<dbReference type="AlphaFoldDB" id="A0A1M5S3T1"/>
<dbReference type="STRING" id="1089305.SAMN05444148_1765"/>
<name>A0A1M5S3T1_9FLAO</name>
<organism evidence="1 2">
    <name type="scientific">Winogradskyella jejuensis</name>
    <dbReference type="NCBI Taxonomy" id="1089305"/>
    <lineage>
        <taxon>Bacteria</taxon>
        <taxon>Pseudomonadati</taxon>
        <taxon>Bacteroidota</taxon>
        <taxon>Flavobacteriia</taxon>
        <taxon>Flavobacteriales</taxon>
        <taxon>Flavobacteriaceae</taxon>
        <taxon>Winogradskyella</taxon>
    </lineage>
</organism>
<proteinExistence type="predicted"/>
<gene>
    <name evidence="1" type="ORF">SAMN05444148_1765</name>
</gene>
<sequence>MIKKNNRALEILICLCDGAIAWHDIQQYHLAHGQFV</sequence>
<evidence type="ECO:0000313" key="2">
    <source>
        <dbReference type="Proteomes" id="UP000184522"/>
    </source>
</evidence>
<reference evidence="2" key="1">
    <citation type="submission" date="2016-11" db="EMBL/GenBank/DDBJ databases">
        <authorList>
            <person name="Varghese N."/>
            <person name="Submissions S."/>
        </authorList>
    </citation>
    <scope>NUCLEOTIDE SEQUENCE [LARGE SCALE GENOMIC DNA]</scope>
    <source>
        <strain evidence="2">DSM 25330</strain>
    </source>
</reference>
<dbReference type="EMBL" id="FQWS01000002">
    <property type="protein sequence ID" value="SHH33146.1"/>
    <property type="molecule type" value="Genomic_DNA"/>
</dbReference>
<protein>
    <submittedName>
        <fullName evidence="1">Uncharacterized protein</fullName>
    </submittedName>
</protein>
<accession>A0A1M5S3T1</accession>
<dbReference type="Proteomes" id="UP000184522">
    <property type="component" value="Unassembled WGS sequence"/>
</dbReference>
<keyword evidence="2" id="KW-1185">Reference proteome</keyword>
<evidence type="ECO:0000313" key="1">
    <source>
        <dbReference type="EMBL" id="SHH33146.1"/>
    </source>
</evidence>